<name>A0A3Q8S2Y1_9FIRM</name>
<dbReference type="Gene3D" id="3.30.930.10">
    <property type="entry name" value="Bira Bifunctional Protein, Domain 2"/>
    <property type="match status" value="1"/>
</dbReference>
<keyword evidence="2" id="KW-0436">Ligase</keyword>
<dbReference type="GO" id="GO:0016874">
    <property type="term" value="F:ligase activity"/>
    <property type="evidence" value="ECO:0007669"/>
    <property type="project" value="UniProtKB-KW"/>
</dbReference>
<dbReference type="InterPro" id="IPR045864">
    <property type="entry name" value="aa-tRNA-synth_II/BPL/LPL"/>
</dbReference>
<organism evidence="2 3">
    <name type="scientific">Erysipelothrix piscisicarius</name>
    <dbReference type="NCBI Taxonomy" id="2485784"/>
    <lineage>
        <taxon>Bacteria</taxon>
        <taxon>Bacillati</taxon>
        <taxon>Bacillota</taxon>
        <taxon>Erysipelotrichia</taxon>
        <taxon>Erysipelotrichales</taxon>
        <taxon>Erysipelotrichaceae</taxon>
        <taxon>Erysipelothrix</taxon>
    </lineage>
</organism>
<dbReference type="PANTHER" id="PTHR43679:SF2">
    <property type="entry name" value="OCTANOYL-[GCVH]:PROTEIN N-OCTANOYLTRANSFERASE"/>
    <property type="match status" value="1"/>
</dbReference>
<keyword evidence="3" id="KW-1185">Reference proteome</keyword>
<dbReference type="AlphaFoldDB" id="A0A3Q8S2Y1"/>
<dbReference type="EMBL" id="CP034234">
    <property type="protein sequence ID" value="AZK44385.1"/>
    <property type="molecule type" value="Genomic_DNA"/>
</dbReference>
<feature type="domain" description="BPL/LPL catalytic" evidence="1">
    <location>
        <begin position="28"/>
        <end position="205"/>
    </location>
</feature>
<evidence type="ECO:0000313" key="3">
    <source>
        <dbReference type="Proteomes" id="UP000278804"/>
    </source>
</evidence>
<dbReference type="SUPFAM" id="SSF55681">
    <property type="entry name" value="Class II aaRS and biotin synthetases"/>
    <property type="match status" value="1"/>
</dbReference>
<dbReference type="KEGG" id="eri:EEI45_06205"/>
<dbReference type="Proteomes" id="UP000278804">
    <property type="component" value="Chromosome"/>
</dbReference>
<gene>
    <name evidence="2" type="ORF">EEI45_06205</name>
</gene>
<evidence type="ECO:0000313" key="2">
    <source>
        <dbReference type="EMBL" id="AZK44385.1"/>
    </source>
</evidence>
<protein>
    <submittedName>
        <fullName evidence="2">Protein ligase</fullName>
    </submittedName>
</protein>
<dbReference type="GO" id="GO:0016740">
    <property type="term" value="F:transferase activity"/>
    <property type="evidence" value="ECO:0007669"/>
    <property type="project" value="UniProtKB-ARBA"/>
</dbReference>
<dbReference type="GO" id="GO:0140096">
    <property type="term" value="F:catalytic activity, acting on a protein"/>
    <property type="evidence" value="ECO:0007669"/>
    <property type="project" value="UniProtKB-ARBA"/>
</dbReference>
<dbReference type="InterPro" id="IPR050664">
    <property type="entry name" value="Octanoyltrans_LipM/LipL"/>
</dbReference>
<dbReference type="RefSeq" id="WP_125164558.1">
    <property type="nucleotide sequence ID" value="NZ_CP034234.1"/>
</dbReference>
<dbReference type="PANTHER" id="PTHR43679">
    <property type="entry name" value="OCTANOYLTRANSFERASE LIPM-RELATED"/>
    <property type="match status" value="1"/>
</dbReference>
<dbReference type="Pfam" id="PF21948">
    <property type="entry name" value="LplA-B_cat"/>
    <property type="match status" value="1"/>
</dbReference>
<proteinExistence type="predicted"/>
<dbReference type="PROSITE" id="PS51733">
    <property type="entry name" value="BPL_LPL_CATALYTIC"/>
    <property type="match status" value="1"/>
</dbReference>
<sequence>MKGIVIDEIMQTEDAFISTSIDAYSLKNVAEDELILHLFQHKGINMGVDDVRMDDFDKGLAFYQKQGQPVMIRNSGGRSIVADEGVLNMSLTFHSSASMNDNYLMYGDFIREALRPISNKIEIYKVAGAYCPGDTDMSIHGKKFCGTAQRRSGSKTSMVCYISVCGDQIKRGELVRDFYAHCRGDVVDVNPHSMESLDMLTGYELTPRYIGDLLIHELSKRCDFIEFRKRDDLDQNQFQEAMQRTQDHNQRLLP</sequence>
<evidence type="ECO:0000259" key="1">
    <source>
        <dbReference type="PROSITE" id="PS51733"/>
    </source>
</evidence>
<accession>A0A3Q8S2Y1</accession>
<reference evidence="2 3" key="1">
    <citation type="journal article" date="2020" name="Int. J. Syst. Evol. Microbiol.">
        <title>Description of Erysipelothrix piscisicarius sp. nov., an emergent fish pathogen, and assessment of virulence using a tiger barb (Puntigrus tetrazona) infection model.</title>
        <authorList>
            <person name="Pomaranski E.K."/>
            <person name="Griffin M.J."/>
            <person name="Camus A.C."/>
            <person name="Armwood A.R."/>
            <person name="Shelley J."/>
            <person name="Waldbieser G.C."/>
            <person name="LaFrentz B.R."/>
            <person name="Garcia J.C."/>
            <person name="Yanong R."/>
            <person name="Soto E."/>
        </authorList>
    </citation>
    <scope>NUCLEOTIDE SEQUENCE [LARGE SCALE GENOMIC DNA]</scope>
    <source>
        <strain evidence="2 3">15TAL0474</strain>
    </source>
</reference>
<dbReference type="InterPro" id="IPR004143">
    <property type="entry name" value="BPL_LPL_catalytic"/>
</dbReference>
<dbReference type="GO" id="GO:0009249">
    <property type="term" value="P:protein lipoylation"/>
    <property type="evidence" value="ECO:0007669"/>
    <property type="project" value="UniProtKB-ARBA"/>
</dbReference>